<dbReference type="Proteomes" id="UP000789702">
    <property type="component" value="Unassembled WGS sequence"/>
</dbReference>
<comment type="caution">
    <text evidence="1">The sequence shown here is derived from an EMBL/GenBank/DDBJ whole genome shotgun (WGS) entry which is preliminary data.</text>
</comment>
<evidence type="ECO:0000313" key="2">
    <source>
        <dbReference type="Proteomes" id="UP000789702"/>
    </source>
</evidence>
<reference evidence="1" key="1">
    <citation type="submission" date="2021-06" db="EMBL/GenBank/DDBJ databases">
        <authorList>
            <person name="Kallberg Y."/>
            <person name="Tangrot J."/>
            <person name="Rosling A."/>
        </authorList>
    </citation>
    <scope>NUCLEOTIDE SEQUENCE</scope>
    <source>
        <strain evidence="1">IL203A</strain>
    </source>
</reference>
<name>A0ACA9Q8G0_9GLOM</name>
<gene>
    <name evidence="1" type="ORF">DHETER_LOCUS13905</name>
</gene>
<accession>A0ACA9Q8G0</accession>
<proteinExistence type="predicted"/>
<protein>
    <submittedName>
        <fullName evidence="1">3414_t:CDS:1</fullName>
    </submittedName>
</protein>
<dbReference type="EMBL" id="CAJVPU010040109">
    <property type="protein sequence ID" value="CAG8738573.1"/>
    <property type="molecule type" value="Genomic_DNA"/>
</dbReference>
<keyword evidence="2" id="KW-1185">Reference proteome</keyword>
<feature type="non-terminal residue" evidence="1">
    <location>
        <position position="109"/>
    </location>
</feature>
<organism evidence="1 2">
    <name type="scientific">Dentiscutata heterogama</name>
    <dbReference type="NCBI Taxonomy" id="1316150"/>
    <lineage>
        <taxon>Eukaryota</taxon>
        <taxon>Fungi</taxon>
        <taxon>Fungi incertae sedis</taxon>
        <taxon>Mucoromycota</taxon>
        <taxon>Glomeromycotina</taxon>
        <taxon>Glomeromycetes</taxon>
        <taxon>Diversisporales</taxon>
        <taxon>Gigasporaceae</taxon>
        <taxon>Dentiscutata</taxon>
    </lineage>
</organism>
<evidence type="ECO:0000313" key="1">
    <source>
        <dbReference type="EMBL" id="CAG8738573.1"/>
    </source>
</evidence>
<sequence length="109" mass="13198">MQFIIKIIDLDDFEFKNYFNLEVYKLENETKVLIDYHDEKFKINNLNTNNLALDVFLLKTEQYKVTYNNQIICNLDGHVMVKKEGVQYLFNIVELDDNFIYFTIIKREN</sequence>